<dbReference type="PANTHER" id="PTHR43976:SF16">
    <property type="entry name" value="SHORT-CHAIN DEHYDROGENASE_REDUCTASE FAMILY PROTEIN"/>
    <property type="match status" value="1"/>
</dbReference>
<dbReference type="Proteomes" id="UP000634134">
    <property type="component" value="Unassembled WGS sequence"/>
</dbReference>
<proteinExistence type="inferred from homology"/>
<dbReference type="InterPro" id="IPR002347">
    <property type="entry name" value="SDR_fam"/>
</dbReference>
<dbReference type="InterPro" id="IPR036291">
    <property type="entry name" value="NAD(P)-bd_dom_sf"/>
</dbReference>
<dbReference type="Pfam" id="PF00106">
    <property type="entry name" value="adh_short"/>
    <property type="match status" value="1"/>
</dbReference>
<keyword evidence="5" id="KW-1185">Reference proteome</keyword>
<evidence type="ECO:0000313" key="4">
    <source>
        <dbReference type="EMBL" id="MBE9463619.1"/>
    </source>
</evidence>
<dbReference type="EMBL" id="JACYGY010000001">
    <property type="protein sequence ID" value="MBE9463619.1"/>
    <property type="molecule type" value="Genomic_DNA"/>
</dbReference>
<dbReference type="PRINTS" id="PR00080">
    <property type="entry name" value="SDRFAMILY"/>
</dbReference>
<comment type="similarity">
    <text evidence="1 3">Belongs to the short-chain dehydrogenases/reductases (SDR) family.</text>
</comment>
<evidence type="ECO:0000256" key="1">
    <source>
        <dbReference type="ARBA" id="ARBA00006484"/>
    </source>
</evidence>
<dbReference type="PANTHER" id="PTHR43976">
    <property type="entry name" value="SHORT CHAIN DEHYDROGENASE"/>
    <property type="match status" value="1"/>
</dbReference>
<organism evidence="4 5">
    <name type="scientific">Dyadobacter subterraneus</name>
    <dbReference type="NCBI Taxonomy" id="2773304"/>
    <lineage>
        <taxon>Bacteria</taxon>
        <taxon>Pseudomonadati</taxon>
        <taxon>Bacteroidota</taxon>
        <taxon>Cytophagia</taxon>
        <taxon>Cytophagales</taxon>
        <taxon>Spirosomataceae</taxon>
        <taxon>Dyadobacter</taxon>
    </lineage>
</organism>
<dbReference type="PRINTS" id="PR00081">
    <property type="entry name" value="GDHRDH"/>
</dbReference>
<evidence type="ECO:0000313" key="5">
    <source>
        <dbReference type="Proteomes" id="UP000634134"/>
    </source>
</evidence>
<dbReference type="InterPro" id="IPR051911">
    <property type="entry name" value="SDR_oxidoreductase"/>
</dbReference>
<evidence type="ECO:0000256" key="2">
    <source>
        <dbReference type="ARBA" id="ARBA00023002"/>
    </source>
</evidence>
<dbReference type="CDD" id="cd05374">
    <property type="entry name" value="17beta-HSD-like_SDR_c"/>
    <property type="match status" value="1"/>
</dbReference>
<dbReference type="SUPFAM" id="SSF51735">
    <property type="entry name" value="NAD(P)-binding Rossmann-fold domains"/>
    <property type="match status" value="1"/>
</dbReference>
<accession>A0ABR9WDR2</accession>
<name>A0ABR9WDR2_9BACT</name>
<keyword evidence="2" id="KW-0560">Oxidoreductase</keyword>
<comment type="caution">
    <text evidence="4">The sequence shown here is derived from an EMBL/GenBank/DDBJ whole genome shotgun (WGS) entry which is preliminary data.</text>
</comment>
<evidence type="ECO:0000256" key="3">
    <source>
        <dbReference type="RuleBase" id="RU000363"/>
    </source>
</evidence>
<gene>
    <name evidence="4" type="ORF">IEE83_17155</name>
</gene>
<reference evidence="5" key="1">
    <citation type="submission" date="2023-07" db="EMBL/GenBank/DDBJ databases">
        <title>Dyadobacter sp. nov 'subterranea' isolated from contaminted grondwater.</title>
        <authorList>
            <person name="Szabo I."/>
            <person name="Al-Omari J."/>
            <person name="Szerdahelyi S.G."/>
            <person name="Rado J."/>
        </authorList>
    </citation>
    <scope>NUCLEOTIDE SEQUENCE [LARGE SCALE GENOMIC DNA]</scope>
    <source>
        <strain evidence="5">UP-52</strain>
    </source>
</reference>
<sequence>MKKTILITGASSGIGAATAQLFLSKNWNVIATMRKPEESNLTGENLLVTKLDVLDVSSIENAVSEGISRFGSIDVLLNNAGYGAYGILESFSREQIIRQFNTNVIGLLDVTKAILPHFRGKKSGIIINISSIGGKMTFPLGTLYHGTKFAVEGISESLSYEVEQFGGKVKIVEPGAIATDFSGRSLDFSNDESMAEYQSIAQKILEGMPEFFKNASPASVVADVIFEAATDGKDQLRYTAGDDARAIIAQRGQVDDATFMAGMKSQFGI</sequence>
<protein>
    <submittedName>
        <fullName evidence="4">SDR family oxidoreductase</fullName>
    </submittedName>
</protein>
<dbReference type="Gene3D" id="3.40.50.720">
    <property type="entry name" value="NAD(P)-binding Rossmann-like Domain"/>
    <property type="match status" value="1"/>
</dbReference>
<dbReference type="RefSeq" id="WP_194121737.1">
    <property type="nucleotide sequence ID" value="NZ_JACYGY010000001.1"/>
</dbReference>